<feature type="transmembrane region" description="Helical" evidence="1">
    <location>
        <begin position="62"/>
        <end position="87"/>
    </location>
</feature>
<evidence type="ECO:0000313" key="2">
    <source>
        <dbReference type="EMBL" id="WNL29275.1"/>
    </source>
</evidence>
<keyword evidence="1" id="KW-1133">Transmembrane helix</keyword>
<feature type="transmembrane region" description="Helical" evidence="1">
    <location>
        <begin position="20"/>
        <end position="42"/>
    </location>
</feature>
<dbReference type="AlphaFoldDB" id="A0AA96DLY0"/>
<sequence>MIIEDYIKESFKRFKRCEGIEGFVCILVLNSISYLFIYLLLIHNHIDISFLEFYKKVTMSNIIIFNLESFKHLIFILMLNPLSLIILKENLFLFYQDFLKFKNLF</sequence>
<dbReference type="EMBL" id="CP134854">
    <property type="protein sequence ID" value="WNL29275.1"/>
    <property type="molecule type" value="Genomic_DNA"/>
</dbReference>
<keyword evidence="1" id="KW-0812">Transmembrane</keyword>
<name>A0AA96DLY0_9BACT</name>
<reference evidence="2" key="1">
    <citation type="submission" date="2023-09" db="EMBL/GenBank/DDBJ databases">
        <title>Arcobacter tbilisiensis sp. nov. isolated from chicken meat in Tbilisi, Georgia.</title>
        <authorList>
            <person name="Matthias R."/>
            <person name="Zautner A.E."/>
        </authorList>
    </citation>
    <scope>NUCLEOTIDE SEQUENCE</scope>
    <source>
        <strain evidence="2">LEO 52</strain>
    </source>
</reference>
<keyword evidence="1" id="KW-0472">Membrane</keyword>
<evidence type="ECO:0000256" key="1">
    <source>
        <dbReference type="SAM" id="Phobius"/>
    </source>
</evidence>
<gene>
    <name evidence="2" type="ORF">RMQ68_07815</name>
</gene>
<protein>
    <submittedName>
        <fullName evidence="2">Uncharacterized protein</fullName>
    </submittedName>
</protein>
<accession>A0AA96DLY0</accession>
<organism evidence="2">
    <name type="scientific">Arcobacter sp. AZ-2023</name>
    <dbReference type="NCBI Taxonomy" id="3074453"/>
    <lineage>
        <taxon>Bacteria</taxon>
        <taxon>Pseudomonadati</taxon>
        <taxon>Campylobacterota</taxon>
        <taxon>Epsilonproteobacteria</taxon>
        <taxon>Campylobacterales</taxon>
        <taxon>Arcobacteraceae</taxon>
        <taxon>Arcobacter</taxon>
    </lineage>
</organism>
<proteinExistence type="predicted"/>